<dbReference type="Pfam" id="PF07940">
    <property type="entry name" value="Hepar_II_III_C"/>
    <property type="match status" value="1"/>
</dbReference>
<keyword evidence="4" id="KW-1185">Reference proteome</keyword>
<dbReference type="Gene3D" id="2.70.98.70">
    <property type="match status" value="1"/>
</dbReference>
<evidence type="ECO:0000313" key="4">
    <source>
        <dbReference type="Proteomes" id="UP001595699"/>
    </source>
</evidence>
<comment type="subcellular location">
    <subcellularLocation>
        <location evidence="1">Cell envelope</location>
    </subcellularLocation>
</comment>
<organism evidence="3 4">
    <name type="scientific">Tenggerimyces flavus</name>
    <dbReference type="NCBI Taxonomy" id="1708749"/>
    <lineage>
        <taxon>Bacteria</taxon>
        <taxon>Bacillati</taxon>
        <taxon>Actinomycetota</taxon>
        <taxon>Actinomycetes</taxon>
        <taxon>Propionibacteriales</taxon>
        <taxon>Nocardioidaceae</taxon>
        <taxon>Tenggerimyces</taxon>
    </lineage>
</organism>
<dbReference type="EMBL" id="JBHRZH010000051">
    <property type="protein sequence ID" value="MFC3766340.1"/>
    <property type="molecule type" value="Genomic_DNA"/>
</dbReference>
<dbReference type="SUPFAM" id="SSF48230">
    <property type="entry name" value="Chondroitin AC/alginate lyase"/>
    <property type="match status" value="1"/>
</dbReference>
<feature type="domain" description="Heparinase II/III-like C-terminal" evidence="2">
    <location>
        <begin position="413"/>
        <end position="534"/>
    </location>
</feature>
<reference evidence="4" key="1">
    <citation type="journal article" date="2019" name="Int. J. Syst. Evol. Microbiol.">
        <title>The Global Catalogue of Microorganisms (GCM) 10K type strain sequencing project: providing services to taxonomists for standard genome sequencing and annotation.</title>
        <authorList>
            <consortium name="The Broad Institute Genomics Platform"/>
            <consortium name="The Broad Institute Genome Sequencing Center for Infectious Disease"/>
            <person name="Wu L."/>
            <person name="Ma J."/>
        </authorList>
    </citation>
    <scope>NUCLEOTIDE SEQUENCE [LARGE SCALE GENOMIC DNA]</scope>
    <source>
        <strain evidence="4">CGMCC 4.7241</strain>
    </source>
</reference>
<evidence type="ECO:0000256" key="1">
    <source>
        <dbReference type="ARBA" id="ARBA00004196"/>
    </source>
</evidence>
<accession>A0ABV7YLW1</accession>
<dbReference type="InterPro" id="IPR008929">
    <property type="entry name" value="Chondroitin_lyas"/>
</dbReference>
<dbReference type="Gene3D" id="1.50.10.100">
    <property type="entry name" value="Chondroitin AC/alginate lyase"/>
    <property type="match status" value="1"/>
</dbReference>
<evidence type="ECO:0000313" key="3">
    <source>
        <dbReference type="EMBL" id="MFC3766340.1"/>
    </source>
</evidence>
<proteinExistence type="predicted"/>
<protein>
    <submittedName>
        <fullName evidence="3">Heparinase II/III family protein</fullName>
    </submittedName>
</protein>
<evidence type="ECO:0000259" key="2">
    <source>
        <dbReference type="Pfam" id="PF07940"/>
    </source>
</evidence>
<comment type="caution">
    <text evidence="3">The sequence shown here is derived from an EMBL/GenBank/DDBJ whole genome shotgun (WGS) entry which is preliminary data.</text>
</comment>
<dbReference type="Proteomes" id="UP001595699">
    <property type="component" value="Unassembled WGS sequence"/>
</dbReference>
<gene>
    <name evidence="3" type="ORF">ACFOUW_36310</name>
</gene>
<name>A0ABV7YLW1_9ACTN</name>
<sequence>MTTSMLDSALSSERLREHLPEPGAWRPVPDVTDRAFWTAVHPATTAAMVDRAERLAGVGPWPALPASLWLDFARTGNRIRYQDPYFARRRRLAAAVLAACLTDDERWHDEVADGAWLVCEESSWCLPAHDESHGARNTHALPDVDNPTLDLFAAETGALLAWTYAVLRPKVEERGLGQRIVDEVRRRILVPQRTVDSWIWFGRRGHVGNWNPWINSNVLVCSLLLDSTREEIVTTVERAVFGLDVFVGGYPADGACDEGQLYWWRAGASLSECLEVLRSASGGVLDAFDLPLVREIGRYLHRVHIAGDWYVNVADGSAKLDADGASAHVLYRFGRRVGDAEMVAHARWLRGDGPLAESTTGVGRALLALADSDWASEPSADPPLVAQAWWPDTELLTARETGGSARGLFLSVKGGHNAEAHNHNDVGTFLVALDGHPVLVDAGVADYTRQHFSPDRYEIWSLRSAYHNVPLVDGYEQAPGKEHRAADVRCELDDTGARFDLDLAGAYPAEAGLLHWHRSVRLDRAGGQIVLSDRWAFSRVPGDVRSHLLASGAPVVLGAGALEVPTPGRTLRLSYDGAALDVEVERIDLDDRRLRGAWGDHLWRIALVVRRPTADGGYRLEIGAGRSCLANSAGHRA</sequence>
<dbReference type="InterPro" id="IPR012480">
    <property type="entry name" value="Hepar_II_III_C"/>
</dbReference>